<feature type="binding site" evidence="5">
    <location>
        <position position="43"/>
    </location>
    <ligand>
        <name>ATP</name>
        <dbReference type="ChEBI" id="CHEBI:30616"/>
    </ligand>
</feature>
<dbReference type="InterPro" id="IPR017441">
    <property type="entry name" value="Protein_kinase_ATP_BS"/>
</dbReference>
<keyword evidence="2 5" id="KW-0547">Nucleotide-binding</keyword>
<feature type="region of interest" description="Disordered" evidence="6">
    <location>
        <begin position="322"/>
        <end position="369"/>
    </location>
</feature>
<dbReference type="SUPFAM" id="SSF56112">
    <property type="entry name" value="Protein kinase-like (PK-like)"/>
    <property type="match status" value="1"/>
</dbReference>
<dbReference type="Pfam" id="PF00069">
    <property type="entry name" value="Pkinase"/>
    <property type="match status" value="1"/>
</dbReference>
<dbReference type="Gene3D" id="3.30.200.20">
    <property type="entry name" value="Phosphorylase Kinase, domain 1"/>
    <property type="match status" value="1"/>
</dbReference>
<proteinExistence type="predicted"/>
<evidence type="ECO:0000256" key="1">
    <source>
        <dbReference type="ARBA" id="ARBA00022679"/>
    </source>
</evidence>
<dbReference type="AlphaFoldDB" id="A0A1J4P5D7"/>
<dbReference type="GO" id="GO:0005524">
    <property type="term" value="F:ATP binding"/>
    <property type="evidence" value="ECO:0007669"/>
    <property type="project" value="UniProtKB-UniRule"/>
</dbReference>
<keyword evidence="1" id="KW-0808">Transferase</keyword>
<dbReference type="OrthoDB" id="9762169at2"/>
<dbReference type="InterPro" id="IPR011009">
    <property type="entry name" value="Kinase-like_dom_sf"/>
</dbReference>
<accession>A0A1J4P5D7</accession>
<protein>
    <recommendedName>
        <fullName evidence="7">Protein kinase domain-containing protein</fullName>
    </recommendedName>
</protein>
<keyword evidence="4 5" id="KW-0067">ATP-binding</keyword>
<keyword evidence="9" id="KW-1185">Reference proteome</keyword>
<dbReference type="GO" id="GO:0004674">
    <property type="term" value="F:protein serine/threonine kinase activity"/>
    <property type="evidence" value="ECO:0007669"/>
    <property type="project" value="TreeGrafter"/>
</dbReference>
<reference evidence="8" key="1">
    <citation type="submission" date="2016-10" db="EMBL/GenBank/DDBJ databases">
        <title>Genome sequence of Streptomyces mangrovisoli MUSC 149.</title>
        <authorList>
            <person name="Lee L.-H."/>
            <person name="Ser H.-L."/>
        </authorList>
    </citation>
    <scope>NUCLEOTIDE SEQUENCE [LARGE SCALE GENOMIC DNA]</scope>
    <source>
        <strain evidence="8">MUSC 149</strain>
    </source>
</reference>
<dbReference type="EMBL" id="LAVA02000002">
    <property type="protein sequence ID" value="OIJ69784.1"/>
    <property type="molecule type" value="Genomic_DNA"/>
</dbReference>
<dbReference type="Proteomes" id="UP000034196">
    <property type="component" value="Unassembled WGS sequence"/>
</dbReference>
<keyword evidence="3" id="KW-0418">Kinase</keyword>
<dbReference type="InterPro" id="IPR000719">
    <property type="entry name" value="Prot_kinase_dom"/>
</dbReference>
<dbReference type="SMART" id="SM00220">
    <property type="entry name" value="S_TKc"/>
    <property type="match status" value="1"/>
</dbReference>
<evidence type="ECO:0000256" key="5">
    <source>
        <dbReference type="PROSITE-ProRule" id="PRU10141"/>
    </source>
</evidence>
<evidence type="ECO:0000313" key="9">
    <source>
        <dbReference type="Proteomes" id="UP000034196"/>
    </source>
</evidence>
<dbReference type="PROSITE" id="PS00107">
    <property type="entry name" value="PROTEIN_KINASE_ATP"/>
    <property type="match status" value="1"/>
</dbReference>
<feature type="compositionally biased region" description="Low complexity" evidence="6">
    <location>
        <begin position="268"/>
        <end position="286"/>
    </location>
</feature>
<dbReference type="PROSITE" id="PS50011">
    <property type="entry name" value="PROTEIN_KINASE_DOM"/>
    <property type="match status" value="1"/>
</dbReference>
<dbReference type="PANTHER" id="PTHR43289:SF34">
    <property type="entry name" value="SERINE_THREONINE-PROTEIN KINASE YBDM-RELATED"/>
    <property type="match status" value="1"/>
</dbReference>
<dbReference type="InterPro" id="IPR008271">
    <property type="entry name" value="Ser/Thr_kinase_AS"/>
</dbReference>
<comment type="caution">
    <text evidence="8">The sequence shown here is derived from an EMBL/GenBank/DDBJ whole genome shotgun (WGS) entry which is preliminary data.</text>
</comment>
<dbReference type="CDD" id="cd14014">
    <property type="entry name" value="STKc_PknB_like"/>
    <property type="match status" value="1"/>
</dbReference>
<evidence type="ECO:0000256" key="6">
    <source>
        <dbReference type="SAM" id="MobiDB-lite"/>
    </source>
</evidence>
<dbReference type="PROSITE" id="PS00108">
    <property type="entry name" value="PROTEIN_KINASE_ST"/>
    <property type="match status" value="1"/>
</dbReference>
<evidence type="ECO:0000256" key="3">
    <source>
        <dbReference type="ARBA" id="ARBA00022777"/>
    </source>
</evidence>
<organism evidence="8 9">
    <name type="scientific">Streptomyces mangrovisoli</name>
    <dbReference type="NCBI Taxonomy" id="1428628"/>
    <lineage>
        <taxon>Bacteria</taxon>
        <taxon>Bacillati</taxon>
        <taxon>Actinomycetota</taxon>
        <taxon>Actinomycetes</taxon>
        <taxon>Kitasatosporales</taxon>
        <taxon>Streptomycetaceae</taxon>
        <taxon>Streptomyces</taxon>
    </lineage>
</organism>
<evidence type="ECO:0000313" key="8">
    <source>
        <dbReference type="EMBL" id="OIJ69784.1"/>
    </source>
</evidence>
<dbReference type="STRING" id="1428628.WN71_000950"/>
<evidence type="ECO:0000256" key="4">
    <source>
        <dbReference type="ARBA" id="ARBA00022840"/>
    </source>
</evidence>
<sequence length="536" mass="55267">MRELGAKDPRECGGHRLVGRLGAGGMGVVYLGEDTEGRRVAVKILRPELADDPGFLRRFEREARALATLDTPHVVRVLELSAQGEDPYLITEYVPGGSLAERLDAGPLEPEAAVALAHALAVALTAIHAAGIVHRDLKPSNVLLGPDGPKVIDFGIAQLADASAVTRTGWRLGTPGYLAPEQLATGAAGPAADVFTWGLVVAAAGLGRHPFGTGPAEALAYRIQHTEPDLNGLPPSLLRAVRGALQKDPARRPAAGDLPGLLQEQSFTATPTGVVTTTDADAGAGPRQRRRLIYKALGAAAVSAALSFGLLHFLPGHDHATPGAAAGSSPTSTTTASSSSSPPPSAGTASAEPAADASESPAGTPSASVRAATEVNTFTPWTFGEPADDISVVRTESGSCFAASSSATRVDAYRCTVGDDIKDPCFSPPNDLSPAVLCPYSGPIGKVLKIRLTEPLPDALLGDEEPYPFKIVLADGQVCDSYQGSGIAIAGETMSFGCPDGDLFGAPHSAGPTWTMNYRPKGASSFRPVDIAAVYE</sequence>
<feature type="region of interest" description="Disordered" evidence="6">
    <location>
        <begin position="267"/>
        <end position="286"/>
    </location>
</feature>
<gene>
    <name evidence="8" type="ORF">WN71_000950</name>
</gene>
<feature type="compositionally biased region" description="Low complexity" evidence="6">
    <location>
        <begin position="322"/>
        <end position="363"/>
    </location>
</feature>
<name>A0A1J4P5D7_9ACTN</name>
<feature type="domain" description="Protein kinase" evidence="7">
    <location>
        <begin position="15"/>
        <end position="268"/>
    </location>
</feature>
<dbReference type="PANTHER" id="PTHR43289">
    <property type="entry name" value="MITOGEN-ACTIVATED PROTEIN KINASE KINASE KINASE 20-RELATED"/>
    <property type="match status" value="1"/>
</dbReference>
<dbReference type="RefSeq" id="WP_052743262.1">
    <property type="nucleotide sequence ID" value="NZ_LAVA02000002.1"/>
</dbReference>
<evidence type="ECO:0000256" key="2">
    <source>
        <dbReference type="ARBA" id="ARBA00022741"/>
    </source>
</evidence>
<evidence type="ECO:0000259" key="7">
    <source>
        <dbReference type="PROSITE" id="PS50011"/>
    </source>
</evidence>
<dbReference type="Gene3D" id="1.10.510.10">
    <property type="entry name" value="Transferase(Phosphotransferase) domain 1"/>
    <property type="match status" value="1"/>
</dbReference>